<dbReference type="GO" id="GO:0006071">
    <property type="term" value="P:glycerol metabolic process"/>
    <property type="evidence" value="ECO:0007669"/>
    <property type="project" value="UniProtKB-KW"/>
</dbReference>
<dbReference type="PANTHER" id="PTHR43620">
    <property type="entry name" value="GLYCEROPHOSPHORYL DIESTER PHOSPHODIESTERASE"/>
    <property type="match status" value="1"/>
</dbReference>
<keyword evidence="4" id="KW-0319">Glycerol metabolism</keyword>
<dbReference type="InterPro" id="IPR017946">
    <property type="entry name" value="PLC-like_Pdiesterase_TIM-brl"/>
</dbReference>
<feature type="domain" description="GP-PDE" evidence="7">
    <location>
        <begin position="21"/>
        <end position="364"/>
    </location>
</feature>
<dbReference type="EMBL" id="SLWL01000002">
    <property type="protein sequence ID" value="TCO15160.1"/>
    <property type="molecule type" value="Genomic_DNA"/>
</dbReference>
<dbReference type="Pfam" id="PF03009">
    <property type="entry name" value="GDPD"/>
    <property type="match status" value="1"/>
</dbReference>
<dbReference type="CDD" id="cd08602">
    <property type="entry name" value="GDPD_ScGlpQ1_like"/>
    <property type="match status" value="1"/>
</dbReference>
<name>A0A4R2GVZ5_9HYPH</name>
<keyword evidence="5" id="KW-0378">Hydrolase</keyword>
<protein>
    <recommendedName>
        <fullName evidence="2">glycerophosphodiester phosphodiesterase</fullName>
        <ecNumber evidence="2">3.1.4.46</ecNumber>
    </recommendedName>
</protein>
<dbReference type="GO" id="GO:0008889">
    <property type="term" value="F:glycerophosphodiester phosphodiesterase activity"/>
    <property type="evidence" value="ECO:0007669"/>
    <property type="project" value="UniProtKB-EC"/>
</dbReference>
<organism evidence="8 9">
    <name type="scientific">Camelimonas lactis</name>
    <dbReference type="NCBI Taxonomy" id="659006"/>
    <lineage>
        <taxon>Bacteria</taxon>
        <taxon>Pseudomonadati</taxon>
        <taxon>Pseudomonadota</taxon>
        <taxon>Alphaproteobacteria</taxon>
        <taxon>Hyphomicrobiales</taxon>
        <taxon>Chelatococcaceae</taxon>
        <taxon>Camelimonas</taxon>
    </lineage>
</organism>
<gene>
    <name evidence="8" type="ORF">EV666_102138</name>
</gene>
<evidence type="ECO:0000313" key="8">
    <source>
        <dbReference type="EMBL" id="TCO15160.1"/>
    </source>
</evidence>
<comment type="catalytic activity">
    <reaction evidence="6">
        <text>a sn-glycero-3-phosphodiester + H2O = an alcohol + sn-glycerol 3-phosphate + H(+)</text>
        <dbReference type="Rhea" id="RHEA:12969"/>
        <dbReference type="ChEBI" id="CHEBI:15377"/>
        <dbReference type="ChEBI" id="CHEBI:15378"/>
        <dbReference type="ChEBI" id="CHEBI:30879"/>
        <dbReference type="ChEBI" id="CHEBI:57597"/>
        <dbReference type="ChEBI" id="CHEBI:83408"/>
        <dbReference type="EC" id="3.1.4.46"/>
    </reaction>
</comment>
<dbReference type="Proteomes" id="UP000294881">
    <property type="component" value="Unassembled WGS sequence"/>
</dbReference>
<dbReference type="PANTHER" id="PTHR43620:SF7">
    <property type="entry name" value="GLYCEROPHOSPHODIESTER PHOSPHODIESTERASE GDPD5-RELATED"/>
    <property type="match status" value="1"/>
</dbReference>
<dbReference type="AlphaFoldDB" id="A0A4R2GVZ5"/>
<evidence type="ECO:0000259" key="7">
    <source>
        <dbReference type="PROSITE" id="PS51704"/>
    </source>
</evidence>
<comment type="similarity">
    <text evidence="1">Belongs to the glycerophosphoryl diester phosphodiesterase family.</text>
</comment>
<accession>A0A4R2GVZ5</accession>
<proteinExistence type="inferred from homology"/>
<reference evidence="8 9" key="1">
    <citation type="submission" date="2019-03" db="EMBL/GenBank/DDBJ databases">
        <title>Genomic Encyclopedia of Type Strains, Phase IV (KMG-IV): sequencing the most valuable type-strain genomes for metagenomic binning, comparative biology and taxonomic classification.</title>
        <authorList>
            <person name="Goeker M."/>
        </authorList>
    </citation>
    <scope>NUCLEOTIDE SEQUENCE [LARGE SCALE GENOMIC DNA]</scope>
    <source>
        <strain evidence="8 9">DSM 22958</strain>
    </source>
</reference>
<comment type="caution">
    <text evidence="8">The sequence shown here is derived from an EMBL/GenBank/DDBJ whole genome shotgun (WGS) entry which is preliminary data.</text>
</comment>
<evidence type="ECO:0000256" key="6">
    <source>
        <dbReference type="ARBA" id="ARBA00047512"/>
    </source>
</evidence>
<sequence length="369" mass="39570">MATSTPAGAPASQVNRPRAAPLVIAHRGASGYLPDHTIAAYRRAIDMGADFIEPDVVSTRDGVLVVRHEPMLSQTTNVAGHPEFAARRRTMLLDGVPVTDWFTTDFTLAELKTLRARQPMAWRDQSHNDRHPVATLQEVIDLARAESAKRGREIGIAPETKHPTWHAAQGLPLEDALVTALDAAGWKDRAAPVIIQSFETGNLRYLRRRTGVRLLQLVDGGGPDAAGAMTLAPNNMRPFDWTVTGDSRTWADLLTPAGLADVKTWADYVAPWKLWLIPTRAATAADGVAPGAVGEGARLALPSTSIVRDAHAAGLGVVTWTLRSEPRFLAASYGGDPAKEVRALIDLGVDGLFSDFPDVAVAARDGAGR</sequence>
<evidence type="ECO:0000313" key="9">
    <source>
        <dbReference type="Proteomes" id="UP000294881"/>
    </source>
</evidence>
<dbReference type="Gene3D" id="3.20.20.190">
    <property type="entry name" value="Phosphatidylinositol (PI) phosphodiesterase"/>
    <property type="match status" value="1"/>
</dbReference>
<evidence type="ECO:0000256" key="2">
    <source>
        <dbReference type="ARBA" id="ARBA00012247"/>
    </source>
</evidence>
<dbReference type="InterPro" id="IPR030395">
    <property type="entry name" value="GP_PDE_dom"/>
</dbReference>
<evidence type="ECO:0000256" key="3">
    <source>
        <dbReference type="ARBA" id="ARBA00022729"/>
    </source>
</evidence>
<dbReference type="PROSITE" id="PS51704">
    <property type="entry name" value="GP_PDE"/>
    <property type="match status" value="1"/>
</dbReference>
<evidence type="ECO:0000256" key="4">
    <source>
        <dbReference type="ARBA" id="ARBA00022798"/>
    </source>
</evidence>
<evidence type="ECO:0000256" key="5">
    <source>
        <dbReference type="ARBA" id="ARBA00022801"/>
    </source>
</evidence>
<dbReference type="SUPFAM" id="SSF51695">
    <property type="entry name" value="PLC-like phosphodiesterases"/>
    <property type="match status" value="1"/>
</dbReference>
<dbReference type="EC" id="3.1.4.46" evidence="2"/>
<dbReference type="RefSeq" id="WP_207906326.1">
    <property type="nucleotide sequence ID" value="NZ_JBHUNN010000002.1"/>
</dbReference>
<evidence type="ECO:0000256" key="1">
    <source>
        <dbReference type="ARBA" id="ARBA00007277"/>
    </source>
</evidence>
<keyword evidence="3" id="KW-0732">Signal</keyword>
<dbReference type="GO" id="GO:0006629">
    <property type="term" value="P:lipid metabolic process"/>
    <property type="evidence" value="ECO:0007669"/>
    <property type="project" value="InterPro"/>
</dbReference>
<keyword evidence="9" id="KW-1185">Reference proteome</keyword>